<dbReference type="InterPro" id="IPR014044">
    <property type="entry name" value="CAP_dom"/>
</dbReference>
<evidence type="ECO:0000313" key="3">
    <source>
        <dbReference type="Proteomes" id="UP000280434"/>
    </source>
</evidence>
<reference evidence="2 3" key="1">
    <citation type="submission" date="2018-10" db="EMBL/GenBank/DDBJ databases">
        <title>Paraburkholderia sp. 7MK8-2, isolated from soil.</title>
        <authorList>
            <person name="Gao Z.-H."/>
            <person name="Qiu L.-H."/>
        </authorList>
    </citation>
    <scope>NUCLEOTIDE SEQUENCE [LARGE SCALE GENOMIC DNA]</scope>
    <source>
        <strain evidence="2 3">7MK8-2</strain>
    </source>
</reference>
<name>A0A494WZ41_9BURK</name>
<dbReference type="InterPro" id="IPR035940">
    <property type="entry name" value="CAP_sf"/>
</dbReference>
<dbReference type="Gene3D" id="3.40.33.10">
    <property type="entry name" value="CAP"/>
    <property type="match status" value="1"/>
</dbReference>
<comment type="caution">
    <text evidence="2">The sequence shown here is derived from an EMBL/GenBank/DDBJ whole genome shotgun (WGS) entry which is preliminary data.</text>
</comment>
<proteinExistence type="predicted"/>
<organism evidence="2 3">
    <name type="scientific">Trinickia fusca</name>
    <dbReference type="NCBI Taxonomy" id="2419777"/>
    <lineage>
        <taxon>Bacteria</taxon>
        <taxon>Pseudomonadati</taxon>
        <taxon>Pseudomonadota</taxon>
        <taxon>Betaproteobacteria</taxon>
        <taxon>Burkholderiales</taxon>
        <taxon>Burkholderiaceae</taxon>
        <taxon>Trinickia</taxon>
    </lineage>
</organism>
<protein>
    <submittedName>
        <fullName evidence="2">CAP domain-containing protein</fullName>
    </submittedName>
</protein>
<dbReference type="EMBL" id="RBZV01000022">
    <property type="protein sequence ID" value="RKP43390.1"/>
    <property type="molecule type" value="Genomic_DNA"/>
</dbReference>
<dbReference type="RefSeq" id="WP_121281815.1">
    <property type="nucleotide sequence ID" value="NZ_RBZV01000022.1"/>
</dbReference>
<evidence type="ECO:0000313" key="2">
    <source>
        <dbReference type="EMBL" id="RKP43390.1"/>
    </source>
</evidence>
<dbReference type="AlphaFoldDB" id="A0A494WZ41"/>
<sequence>MPSNFEKPNRGERLRGNWNLKAIAFRVALAGFVTLLACVSPSSIRGNLTTPQYAAGSARLAAFNLLNQQRQQCGFPAFQDNAYLDQAANAHARYEQSADEPSDTEVFGRPGFTGQTYADRAVHFGFPSGLDVGGVGAGFTDRSTTEALYGQALVYAWLSGVYHLPPLMEPATDVGVGEVDSTSGGTATVWGSMSFANLQSMTTNSPLTFPCQGTTGVAFEGVTENPKPPDTSGLWGTPIGVMGNPTDTIVLRSGTVTDMLGHIITLRLLYSANDPNKELQSYAAVAYPPMPLSPNTQYMVSITGVVNGVAFSRSFSFTTGDIVQ</sequence>
<dbReference type="Pfam" id="PF00188">
    <property type="entry name" value="CAP"/>
    <property type="match status" value="1"/>
</dbReference>
<evidence type="ECO:0000259" key="1">
    <source>
        <dbReference type="Pfam" id="PF00188"/>
    </source>
</evidence>
<dbReference type="OrthoDB" id="6654019at2"/>
<gene>
    <name evidence="2" type="ORF">D7S89_26345</name>
</gene>
<feature type="domain" description="SCP" evidence="1">
    <location>
        <begin position="64"/>
        <end position="186"/>
    </location>
</feature>
<accession>A0A494WZ41</accession>
<dbReference type="Proteomes" id="UP000280434">
    <property type="component" value="Unassembled WGS sequence"/>
</dbReference>
<keyword evidence="3" id="KW-1185">Reference proteome</keyword>